<evidence type="ECO:0000313" key="4">
    <source>
        <dbReference type="EMBL" id="KJE97576.1"/>
    </source>
</evidence>
<dbReference type="PANTHER" id="PTHR31126:SF18">
    <property type="entry name" value="PROTEIN-TYROSINE-PHOSPHATASE"/>
    <property type="match status" value="1"/>
</dbReference>
<reference evidence="5" key="1">
    <citation type="submission" date="2011-02" db="EMBL/GenBank/DDBJ databases">
        <title>The Genome Sequence of Capsaspora owczarzaki ATCC 30864.</title>
        <authorList>
            <person name="Russ C."/>
            <person name="Cuomo C."/>
            <person name="Burger G."/>
            <person name="Gray M.W."/>
            <person name="Holland P.W.H."/>
            <person name="King N."/>
            <person name="Lang F.B.F."/>
            <person name="Roger A.J."/>
            <person name="Ruiz-Trillo I."/>
            <person name="Young S.K."/>
            <person name="Zeng Q."/>
            <person name="Gargeya S."/>
            <person name="Alvarado L."/>
            <person name="Berlin A."/>
            <person name="Chapman S.B."/>
            <person name="Chen Z."/>
            <person name="Freedman E."/>
            <person name="Gellesch M."/>
            <person name="Goldberg J."/>
            <person name="Griggs A."/>
            <person name="Gujja S."/>
            <person name="Heilman E."/>
            <person name="Heiman D."/>
            <person name="Howarth C."/>
            <person name="Mehta T."/>
            <person name="Neiman D."/>
            <person name="Pearson M."/>
            <person name="Roberts A."/>
            <person name="Saif S."/>
            <person name="Shea T."/>
            <person name="Shenoy N."/>
            <person name="Sisk P."/>
            <person name="Stolte C."/>
            <person name="Sykes S."/>
            <person name="White J."/>
            <person name="Yandava C."/>
            <person name="Haas B."/>
            <person name="Nusbaum C."/>
            <person name="Birren B."/>
        </authorList>
    </citation>
    <scope>NUCLEOTIDE SEQUENCE</scope>
    <source>
        <strain evidence="5">ATCC 30864</strain>
    </source>
</reference>
<sequence>MAQVSPPDVYGIVEPNVYRSNFWHPSNFPFLKSLGLRTLLVLSPDKPLRPIADFCEDNSVNVIHLGLSAWKLDASSWKPVSDELVKEALEITLDVTTHPVMLMCSSGIHQTGTIVGCLRRLQNWNLTSILNEYRLYAGSKSRYTNEQFIELFDLDLVRVPLSPPAWFVQMTEPIEGAVNYNETAER</sequence>
<dbReference type="GO" id="GO:0005737">
    <property type="term" value="C:cytoplasm"/>
    <property type="evidence" value="ECO:0007669"/>
    <property type="project" value="UniProtKB-SubCell"/>
</dbReference>
<dbReference type="FunFam" id="3.90.190.10:FF:000035">
    <property type="entry name" value="Tyrosine phosphatase, putative"/>
    <property type="match status" value="1"/>
</dbReference>
<dbReference type="Proteomes" id="UP000008743">
    <property type="component" value="Unassembled WGS sequence"/>
</dbReference>
<dbReference type="InterPro" id="IPR004861">
    <property type="entry name" value="Siw14-like"/>
</dbReference>
<dbReference type="InterPro" id="IPR020428">
    <property type="entry name" value="PFA-DSPs"/>
</dbReference>
<protein>
    <recommendedName>
        <fullName evidence="6">Tyrosine phosphatase</fullName>
    </recommendedName>
</protein>
<accession>A0A0D2URG8</accession>
<evidence type="ECO:0008006" key="6">
    <source>
        <dbReference type="Google" id="ProtNLM"/>
    </source>
</evidence>
<dbReference type="FunCoup" id="A0A0D2URG8">
    <property type="interactions" value="108"/>
</dbReference>
<dbReference type="CDD" id="cd14501">
    <property type="entry name" value="PFA-DSP"/>
    <property type="match status" value="1"/>
</dbReference>
<dbReference type="SUPFAM" id="SSF52799">
    <property type="entry name" value="(Phosphotyrosine protein) phosphatases II"/>
    <property type="match status" value="1"/>
</dbReference>
<dbReference type="OrthoDB" id="6375174at2759"/>
<comment type="subcellular location">
    <subcellularLocation>
        <location evidence="1">Cytoplasm</location>
    </subcellularLocation>
</comment>
<evidence type="ECO:0000256" key="1">
    <source>
        <dbReference type="ARBA" id="ARBA00004496"/>
    </source>
</evidence>
<evidence type="ECO:0000313" key="5">
    <source>
        <dbReference type="Proteomes" id="UP000008743"/>
    </source>
</evidence>
<dbReference type="PANTHER" id="PTHR31126">
    <property type="entry name" value="TYROSINE-PROTEIN PHOSPHATASE"/>
    <property type="match status" value="1"/>
</dbReference>
<dbReference type="EMBL" id="KE346374">
    <property type="protein sequence ID" value="KJE97576.1"/>
    <property type="molecule type" value="Genomic_DNA"/>
</dbReference>
<dbReference type="OMA" id="GMATWKP"/>
<keyword evidence="3" id="KW-0378">Hydrolase</keyword>
<dbReference type="AlphaFoldDB" id="A0A0D2URG8"/>
<keyword evidence="5" id="KW-1185">Reference proteome</keyword>
<dbReference type="Gene3D" id="3.90.190.10">
    <property type="entry name" value="Protein tyrosine phosphatase superfamily"/>
    <property type="match status" value="1"/>
</dbReference>
<evidence type="ECO:0000256" key="3">
    <source>
        <dbReference type="ARBA" id="ARBA00022801"/>
    </source>
</evidence>
<dbReference type="PRINTS" id="PR01911">
    <property type="entry name" value="PFDSPHPHTASE"/>
</dbReference>
<dbReference type="InterPro" id="IPR029021">
    <property type="entry name" value="Prot-tyrosine_phosphatase-like"/>
</dbReference>
<dbReference type="InParanoid" id="A0A0D2URG8"/>
<proteinExistence type="predicted"/>
<organism evidence="4 5">
    <name type="scientific">Capsaspora owczarzaki (strain ATCC 30864)</name>
    <dbReference type="NCBI Taxonomy" id="595528"/>
    <lineage>
        <taxon>Eukaryota</taxon>
        <taxon>Filasterea</taxon>
        <taxon>Capsaspora</taxon>
    </lineage>
</organism>
<name>A0A0D2URG8_CAPO3</name>
<dbReference type="Pfam" id="PF03162">
    <property type="entry name" value="Y_phosphatase2"/>
    <property type="match status" value="1"/>
</dbReference>
<dbReference type="eggNOG" id="KOG1572">
    <property type="taxonomic scope" value="Eukaryota"/>
</dbReference>
<keyword evidence="2" id="KW-0963">Cytoplasm</keyword>
<gene>
    <name evidence="4" type="ORF">CAOG_007411</name>
</gene>
<evidence type="ECO:0000256" key="2">
    <source>
        <dbReference type="ARBA" id="ARBA00022490"/>
    </source>
</evidence>
<dbReference type="PhylomeDB" id="A0A0D2URG8"/>
<dbReference type="GO" id="GO:0016791">
    <property type="term" value="F:phosphatase activity"/>
    <property type="evidence" value="ECO:0007669"/>
    <property type="project" value="InterPro"/>
</dbReference>
<dbReference type="STRING" id="595528.A0A0D2URG8"/>